<proteinExistence type="predicted"/>
<dbReference type="STRING" id="1141098.A0A1Y2E412"/>
<dbReference type="Gene3D" id="2.170.270.10">
    <property type="entry name" value="SET domain"/>
    <property type="match status" value="1"/>
</dbReference>
<dbReference type="InterPro" id="IPR001214">
    <property type="entry name" value="SET_dom"/>
</dbReference>
<evidence type="ECO:0000259" key="1">
    <source>
        <dbReference type="PROSITE" id="PS50280"/>
    </source>
</evidence>
<organism evidence="2 3">
    <name type="scientific">Pseudomassariella vexata</name>
    <dbReference type="NCBI Taxonomy" id="1141098"/>
    <lineage>
        <taxon>Eukaryota</taxon>
        <taxon>Fungi</taxon>
        <taxon>Dikarya</taxon>
        <taxon>Ascomycota</taxon>
        <taxon>Pezizomycotina</taxon>
        <taxon>Sordariomycetes</taxon>
        <taxon>Xylariomycetidae</taxon>
        <taxon>Amphisphaeriales</taxon>
        <taxon>Pseudomassariaceae</taxon>
        <taxon>Pseudomassariella</taxon>
    </lineage>
</organism>
<keyword evidence="3" id="KW-1185">Reference proteome</keyword>
<dbReference type="Pfam" id="PF00856">
    <property type="entry name" value="SET"/>
    <property type="match status" value="1"/>
</dbReference>
<dbReference type="PROSITE" id="PS50280">
    <property type="entry name" value="SET"/>
    <property type="match status" value="1"/>
</dbReference>
<dbReference type="GeneID" id="63779155"/>
<name>A0A1Y2E412_9PEZI</name>
<comment type="caution">
    <text evidence="2">The sequence shown here is derived from an EMBL/GenBank/DDBJ whole genome shotgun (WGS) entry which is preliminary data.</text>
</comment>
<accession>A0A1Y2E412</accession>
<evidence type="ECO:0000313" key="3">
    <source>
        <dbReference type="Proteomes" id="UP000193689"/>
    </source>
</evidence>
<protein>
    <recommendedName>
        <fullName evidence="1">SET domain-containing protein</fullName>
    </recommendedName>
</protein>
<sequence length="436" mass="48638">MGILFGHGGHRSGPSHLGLICSENHEGIVPSTLRLLPDLQSVSWTQVPISNLRALDLDATFRLNHGDDLPIASSNRVINGQHRPPLEEEATRIADSWKGPHSCEERYCVWSNTGFSGQGMSIVTTMANHQRVERLPKVTARLEGASSHFLLAAVPGKGLGLIATRKIRRGERIMAVQPAILVHLKFIEESELEDQYRLLELAVNKLPTARKDSFMAQAGDLGGHRISDVIFTNSFQMSLGEEDGFHLGNFPEVSRFNHDCRPNVAFYIDNNLTHHTHAVRDIHPGEELSISYLDSFQARSVRQERARASWGFSCSCSQCSLSKTEADASDARLFSIYQIENEISDFSNQEASPALVERLISLYREERLEFRIAGAYTIAALKYNLFGKAKLAKKYAELAVEAGIIENGPDAADVRAMRELADDPKGHWSWNQKPRR</sequence>
<dbReference type="CDD" id="cd20071">
    <property type="entry name" value="SET_SMYD"/>
    <property type="match status" value="1"/>
</dbReference>
<dbReference type="PANTHER" id="PTHR47332:SF6">
    <property type="entry name" value="SET DOMAIN-CONTAINING PROTEIN"/>
    <property type="match status" value="1"/>
</dbReference>
<dbReference type="SUPFAM" id="SSF82199">
    <property type="entry name" value="SET domain"/>
    <property type="match status" value="1"/>
</dbReference>
<dbReference type="EMBL" id="MCFJ01000005">
    <property type="protein sequence ID" value="ORY66298.1"/>
    <property type="molecule type" value="Genomic_DNA"/>
</dbReference>
<dbReference type="OrthoDB" id="1028014at2759"/>
<dbReference type="InParanoid" id="A0A1Y2E412"/>
<dbReference type="InterPro" id="IPR053185">
    <property type="entry name" value="SET_domain_protein"/>
</dbReference>
<dbReference type="Proteomes" id="UP000193689">
    <property type="component" value="Unassembled WGS sequence"/>
</dbReference>
<dbReference type="SMART" id="SM00317">
    <property type="entry name" value="SET"/>
    <property type="match status" value="1"/>
</dbReference>
<evidence type="ECO:0000313" key="2">
    <source>
        <dbReference type="EMBL" id="ORY66298.1"/>
    </source>
</evidence>
<dbReference type="PANTHER" id="PTHR47332">
    <property type="entry name" value="SET DOMAIN-CONTAINING PROTEIN 5"/>
    <property type="match status" value="1"/>
</dbReference>
<dbReference type="InterPro" id="IPR046341">
    <property type="entry name" value="SET_dom_sf"/>
</dbReference>
<feature type="domain" description="SET" evidence="1">
    <location>
        <begin position="140"/>
        <end position="293"/>
    </location>
</feature>
<gene>
    <name evidence="2" type="ORF">BCR38DRAFT_473569</name>
</gene>
<reference evidence="2 3" key="1">
    <citation type="submission" date="2016-07" db="EMBL/GenBank/DDBJ databases">
        <title>Pervasive Adenine N6-methylation of Active Genes in Fungi.</title>
        <authorList>
            <consortium name="DOE Joint Genome Institute"/>
            <person name="Mondo S.J."/>
            <person name="Dannebaum R.O."/>
            <person name="Kuo R.C."/>
            <person name="Labutti K."/>
            <person name="Haridas S."/>
            <person name="Kuo A."/>
            <person name="Salamov A."/>
            <person name="Ahrendt S.R."/>
            <person name="Lipzen A."/>
            <person name="Sullivan W."/>
            <person name="Andreopoulos W.B."/>
            <person name="Clum A."/>
            <person name="Lindquist E."/>
            <person name="Daum C."/>
            <person name="Ramamoorthy G.K."/>
            <person name="Gryganskyi A."/>
            <person name="Culley D."/>
            <person name="Magnuson J.K."/>
            <person name="James T.Y."/>
            <person name="O'Malley M.A."/>
            <person name="Stajich J.E."/>
            <person name="Spatafora J.W."/>
            <person name="Visel A."/>
            <person name="Grigoriev I.V."/>
        </authorList>
    </citation>
    <scope>NUCLEOTIDE SEQUENCE [LARGE SCALE GENOMIC DNA]</scope>
    <source>
        <strain evidence="2 3">CBS 129021</strain>
    </source>
</reference>
<dbReference type="AlphaFoldDB" id="A0A1Y2E412"/>
<dbReference type="RefSeq" id="XP_040717262.1">
    <property type="nucleotide sequence ID" value="XM_040862943.1"/>
</dbReference>